<dbReference type="InterPro" id="IPR002347">
    <property type="entry name" value="SDR_fam"/>
</dbReference>
<dbReference type="EMBL" id="VLKK01000004">
    <property type="protein sequence ID" value="TWH95179.1"/>
    <property type="molecule type" value="Genomic_DNA"/>
</dbReference>
<keyword evidence="2" id="KW-0560">Oxidoreductase</keyword>
<protein>
    <submittedName>
        <fullName evidence="4">NAD(P)-dependent dehydrogenase (Short-subunit alcohol dehydrogenase family)</fullName>
    </submittedName>
</protein>
<dbReference type="CDD" id="cd05233">
    <property type="entry name" value="SDR_c"/>
    <property type="match status" value="1"/>
</dbReference>
<organism evidence="4 5">
    <name type="scientific">Sphingobium wenxiniae (strain DSM 21828 / CGMCC 1.7748 / JZ-1)</name>
    <dbReference type="NCBI Taxonomy" id="595605"/>
    <lineage>
        <taxon>Bacteria</taxon>
        <taxon>Pseudomonadati</taxon>
        <taxon>Pseudomonadota</taxon>
        <taxon>Alphaproteobacteria</taxon>
        <taxon>Sphingomonadales</taxon>
        <taxon>Sphingomonadaceae</taxon>
        <taxon>Sphingobium</taxon>
    </lineage>
</organism>
<evidence type="ECO:0000256" key="1">
    <source>
        <dbReference type="ARBA" id="ARBA00006484"/>
    </source>
</evidence>
<keyword evidence="5" id="KW-1185">Reference proteome</keyword>
<sequence length="243" mass="24901">MSKVALVTGAAGGIGRATAIRFAQAGANVMVSDVNMEGLEETVSIIAGQGGAARLHRADVSQEADVSALVEATVAAFGGLDWAFNNAGIIGPLTGLADTSIEDFDRVIAVNLRSIFLCMKAELAVMGPKGSGSIVNTASETVLKGNAGPAAYTASKRGVQGLTEHCALEWAASGIRINSVAPGAIVTPMTLAMRAQKERPSPQPNGRRGEAHEIAEAVYWLCSDASSNVIGHMLVADGGWAIS</sequence>
<evidence type="ECO:0000313" key="5">
    <source>
        <dbReference type="Proteomes" id="UP000316624"/>
    </source>
</evidence>
<dbReference type="PRINTS" id="PR00080">
    <property type="entry name" value="SDRFAMILY"/>
</dbReference>
<dbReference type="PANTHER" id="PTHR24321:SF8">
    <property type="entry name" value="ESTRADIOL 17-BETA-DEHYDROGENASE 8-RELATED"/>
    <property type="match status" value="1"/>
</dbReference>
<dbReference type="SUPFAM" id="SSF51735">
    <property type="entry name" value="NAD(P)-binding Rossmann-fold domains"/>
    <property type="match status" value="1"/>
</dbReference>
<accession>A0A562KIC7</accession>
<dbReference type="Gene3D" id="3.40.50.720">
    <property type="entry name" value="NAD(P)-binding Rossmann-like Domain"/>
    <property type="match status" value="1"/>
</dbReference>
<dbReference type="PRINTS" id="PR00081">
    <property type="entry name" value="GDHRDH"/>
</dbReference>
<dbReference type="Pfam" id="PF13561">
    <property type="entry name" value="adh_short_C2"/>
    <property type="match status" value="1"/>
</dbReference>
<evidence type="ECO:0000256" key="3">
    <source>
        <dbReference type="ARBA" id="ARBA00051383"/>
    </source>
</evidence>
<proteinExistence type="inferred from homology"/>
<comment type="catalytic activity">
    <reaction evidence="3">
        <text>2,5-dichlorocyclohexa-2,5-dien-1,4-diol + NAD(+) = 2,5-dichlorohydroquinone + NADH + H(+)</text>
        <dbReference type="Rhea" id="RHEA:15741"/>
        <dbReference type="ChEBI" id="CHEBI:15378"/>
        <dbReference type="ChEBI" id="CHEBI:27545"/>
        <dbReference type="ChEBI" id="CHEBI:28975"/>
        <dbReference type="ChEBI" id="CHEBI:57540"/>
        <dbReference type="ChEBI" id="CHEBI:57945"/>
    </reaction>
</comment>
<dbReference type="RefSeq" id="WP_145072400.1">
    <property type="nucleotide sequence ID" value="NZ_JACIIY010000002.1"/>
</dbReference>
<name>A0A562KIC7_SPHWJ</name>
<dbReference type="InterPro" id="IPR036291">
    <property type="entry name" value="NAD(P)-bd_dom_sf"/>
</dbReference>
<comment type="caution">
    <text evidence="4">The sequence shown here is derived from an EMBL/GenBank/DDBJ whole genome shotgun (WGS) entry which is preliminary data.</text>
</comment>
<evidence type="ECO:0000313" key="4">
    <source>
        <dbReference type="EMBL" id="TWH95179.1"/>
    </source>
</evidence>
<dbReference type="PANTHER" id="PTHR24321">
    <property type="entry name" value="DEHYDROGENASES, SHORT CHAIN"/>
    <property type="match status" value="1"/>
</dbReference>
<reference evidence="4 5" key="1">
    <citation type="journal article" date="2015" name="Stand. Genomic Sci.">
        <title>Genomic Encyclopedia of Bacterial and Archaeal Type Strains, Phase III: the genomes of soil and plant-associated and newly described type strains.</title>
        <authorList>
            <person name="Whitman W.B."/>
            <person name="Woyke T."/>
            <person name="Klenk H.P."/>
            <person name="Zhou Y."/>
            <person name="Lilburn T.G."/>
            <person name="Beck B.J."/>
            <person name="De Vos P."/>
            <person name="Vandamme P."/>
            <person name="Eisen J.A."/>
            <person name="Garrity G."/>
            <person name="Hugenholtz P."/>
            <person name="Kyrpides N.C."/>
        </authorList>
    </citation>
    <scope>NUCLEOTIDE SEQUENCE [LARGE SCALE GENOMIC DNA]</scope>
    <source>
        <strain evidence="4 5">CGMCC 1.7748</strain>
    </source>
</reference>
<dbReference type="Proteomes" id="UP000316624">
    <property type="component" value="Unassembled WGS sequence"/>
</dbReference>
<evidence type="ECO:0000256" key="2">
    <source>
        <dbReference type="ARBA" id="ARBA00023002"/>
    </source>
</evidence>
<gene>
    <name evidence="4" type="ORF">IQ35_01434</name>
</gene>
<dbReference type="AlphaFoldDB" id="A0A562KIC7"/>
<dbReference type="GO" id="GO:0016491">
    <property type="term" value="F:oxidoreductase activity"/>
    <property type="evidence" value="ECO:0007669"/>
    <property type="project" value="UniProtKB-KW"/>
</dbReference>
<dbReference type="FunFam" id="3.40.50.720:FF:000084">
    <property type="entry name" value="Short-chain dehydrogenase reductase"/>
    <property type="match status" value="1"/>
</dbReference>
<comment type="similarity">
    <text evidence="1">Belongs to the short-chain dehydrogenases/reductases (SDR) family.</text>
</comment>